<sequence>MNINLIPRSLASRTSLFLLVVIVLAQLLSGAIWYQQSANKDKQGLLNTIRSLTLSASSTVSFFQTLPSEYRHLVLNQLRNMGGTRFFVSLNNHQIPLTPIAESERKSLVIDEVKTVLGSELDNVRSMSIDFTLREHLKVFNNELPIDELPLLWAHYTLSYGDINPPILVMQIEVAPSEWFYLAAVLPAPYVNLETSFFDIREWLTMFLSAFLLLGCTWLVVRKELRPIRALAKAATLMSSKLKVPNVKEEGSSEFRAAIHAFNKMNRRIDSHINDREMLFSAISHDLKTPIACLKLRSEMLDNAEDRERFSRIANDLDLMVKGALQCIKATDIHEEIELISIPALLEHIISTTQNGSSTILVHTHNAQPYAGKPLAMKRCLQNLIDNGIKYGQKVEIDVNDSEESLVINIWDHGKGVEPALIDKICEPYFRIENTSDKEGNGLGLTITQSIVKAHGGHLSFQPATTGGLCATLTLPRG</sequence>
<evidence type="ECO:0000256" key="2">
    <source>
        <dbReference type="ARBA" id="ARBA00004429"/>
    </source>
</evidence>
<feature type="transmembrane region" description="Helical" evidence="15">
    <location>
        <begin position="203"/>
        <end position="221"/>
    </location>
</feature>
<comment type="caution">
    <text evidence="18">The sequence shown here is derived from an EMBL/GenBank/DDBJ whole genome shotgun (WGS) entry which is preliminary data.</text>
</comment>
<keyword evidence="9" id="KW-0547">Nucleotide-binding</keyword>
<evidence type="ECO:0000259" key="17">
    <source>
        <dbReference type="PROSITE" id="PS50885"/>
    </source>
</evidence>
<evidence type="ECO:0000256" key="3">
    <source>
        <dbReference type="ARBA" id="ARBA00012438"/>
    </source>
</evidence>
<feature type="domain" description="Histidine kinase" evidence="16">
    <location>
        <begin position="282"/>
        <end position="478"/>
    </location>
</feature>
<keyword evidence="14 15" id="KW-0472">Membrane</keyword>
<dbReference type="Gene3D" id="1.10.287.130">
    <property type="match status" value="1"/>
</dbReference>
<evidence type="ECO:0000256" key="10">
    <source>
        <dbReference type="ARBA" id="ARBA00022777"/>
    </source>
</evidence>
<evidence type="ECO:0000256" key="13">
    <source>
        <dbReference type="ARBA" id="ARBA00023012"/>
    </source>
</evidence>
<dbReference type="SMART" id="SM00387">
    <property type="entry name" value="HATPase_c"/>
    <property type="match status" value="1"/>
</dbReference>
<evidence type="ECO:0000313" key="19">
    <source>
        <dbReference type="Proteomes" id="UP001156690"/>
    </source>
</evidence>
<dbReference type="EC" id="2.7.13.3" evidence="3"/>
<comment type="subcellular location">
    <subcellularLocation>
        <location evidence="2">Cell inner membrane</location>
        <topology evidence="2">Multi-pass membrane protein</topology>
    </subcellularLocation>
</comment>
<dbReference type="PROSITE" id="PS50885">
    <property type="entry name" value="HAMP"/>
    <property type="match status" value="1"/>
</dbReference>
<dbReference type="InterPro" id="IPR005467">
    <property type="entry name" value="His_kinase_dom"/>
</dbReference>
<dbReference type="CDD" id="cd00082">
    <property type="entry name" value="HisKA"/>
    <property type="match status" value="1"/>
</dbReference>
<dbReference type="InterPro" id="IPR036890">
    <property type="entry name" value="HATPase_C_sf"/>
</dbReference>
<dbReference type="RefSeq" id="WP_224055485.1">
    <property type="nucleotide sequence ID" value="NZ_AP025145.1"/>
</dbReference>
<evidence type="ECO:0000256" key="15">
    <source>
        <dbReference type="SAM" id="Phobius"/>
    </source>
</evidence>
<dbReference type="Pfam" id="PF02518">
    <property type="entry name" value="HATPase_c"/>
    <property type="match status" value="1"/>
</dbReference>
<dbReference type="GO" id="GO:0005886">
    <property type="term" value="C:plasma membrane"/>
    <property type="evidence" value="ECO:0007669"/>
    <property type="project" value="UniProtKB-SubCell"/>
</dbReference>
<evidence type="ECO:0000256" key="4">
    <source>
        <dbReference type="ARBA" id="ARBA00022475"/>
    </source>
</evidence>
<gene>
    <name evidence="18" type="ORF">GCM10007932_32980</name>
</gene>
<dbReference type="PRINTS" id="PR00344">
    <property type="entry name" value="BCTRLSENSOR"/>
</dbReference>
<evidence type="ECO:0000259" key="16">
    <source>
        <dbReference type="PROSITE" id="PS50109"/>
    </source>
</evidence>
<keyword evidence="8 15" id="KW-0812">Transmembrane</keyword>
<evidence type="ECO:0000256" key="8">
    <source>
        <dbReference type="ARBA" id="ARBA00022692"/>
    </source>
</evidence>
<comment type="catalytic activity">
    <reaction evidence="1">
        <text>ATP + protein L-histidine = ADP + protein N-phospho-L-histidine.</text>
        <dbReference type="EC" id="2.7.13.3"/>
    </reaction>
</comment>
<evidence type="ECO:0000256" key="7">
    <source>
        <dbReference type="ARBA" id="ARBA00022679"/>
    </source>
</evidence>
<dbReference type="InterPro" id="IPR003660">
    <property type="entry name" value="HAMP_dom"/>
</dbReference>
<dbReference type="Proteomes" id="UP001156690">
    <property type="component" value="Unassembled WGS sequence"/>
</dbReference>
<keyword evidence="6" id="KW-0597">Phosphoprotein</keyword>
<keyword evidence="7" id="KW-0808">Transferase</keyword>
<dbReference type="AlphaFoldDB" id="A0AAV5NTX3"/>
<dbReference type="SUPFAM" id="SSF55874">
    <property type="entry name" value="ATPase domain of HSP90 chaperone/DNA topoisomerase II/histidine kinase"/>
    <property type="match status" value="1"/>
</dbReference>
<keyword evidence="4" id="KW-1003">Cell membrane</keyword>
<accession>A0AAV5NTX3</accession>
<reference evidence="19" key="1">
    <citation type="journal article" date="2019" name="Int. J. Syst. Evol. Microbiol.">
        <title>The Global Catalogue of Microorganisms (GCM) 10K type strain sequencing project: providing services to taxonomists for standard genome sequencing and annotation.</title>
        <authorList>
            <consortium name="The Broad Institute Genomics Platform"/>
            <consortium name="The Broad Institute Genome Sequencing Center for Infectious Disease"/>
            <person name="Wu L."/>
            <person name="Ma J."/>
        </authorList>
    </citation>
    <scope>NUCLEOTIDE SEQUENCE [LARGE SCALE GENOMIC DNA]</scope>
    <source>
        <strain evidence="19">NBRC 15640</strain>
    </source>
</reference>
<keyword evidence="11" id="KW-0067">ATP-binding</keyword>
<dbReference type="PANTHER" id="PTHR44936:SF5">
    <property type="entry name" value="SENSOR HISTIDINE KINASE ENVZ"/>
    <property type="match status" value="1"/>
</dbReference>
<protein>
    <recommendedName>
        <fullName evidence="3">histidine kinase</fullName>
        <ecNumber evidence="3">2.7.13.3</ecNumber>
    </recommendedName>
</protein>
<keyword evidence="10 18" id="KW-0418">Kinase</keyword>
<dbReference type="InterPro" id="IPR004358">
    <property type="entry name" value="Sig_transdc_His_kin-like_C"/>
</dbReference>
<proteinExistence type="predicted"/>
<evidence type="ECO:0000256" key="11">
    <source>
        <dbReference type="ARBA" id="ARBA00022840"/>
    </source>
</evidence>
<dbReference type="InterPro" id="IPR050980">
    <property type="entry name" value="2C_sensor_his_kinase"/>
</dbReference>
<dbReference type="CDD" id="cd00075">
    <property type="entry name" value="HATPase"/>
    <property type="match status" value="1"/>
</dbReference>
<dbReference type="SUPFAM" id="SSF47384">
    <property type="entry name" value="Homodimeric domain of signal transducing histidine kinase"/>
    <property type="match status" value="1"/>
</dbReference>
<dbReference type="GO" id="GO:0005524">
    <property type="term" value="F:ATP binding"/>
    <property type="evidence" value="ECO:0007669"/>
    <property type="project" value="UniProtKB-KW"/>
</dbReference>
<name>A0AAV5NTX3_9VIBR</name>
<dbReference type="InterPro" id="IPR003661">
    <property type="entry name" value="HisK_dim/P_dom"/>
</dbReference>
<evidence type="ECO:0000256" key="6">
    <source>
        <dbReference type="ARBA" id="ARBA00022553"/>
    </source>
</evidence>
<feature type="domain" description="HAMP" evidence="17">
    <location>
        <begin position="222"/>
        <end position="274"/>
    </location>
</feature>
<evidence type="ECO:0000256" key="12">
    <source>
        <dbReference type="ARBA" id="ARBA00022989"/>
    </source>
</evidence>
<dbReference type="Gene3D" id="3.30.565.10">
    <property type="entry name" value="Histidine kinase-like ATPase, C-terminal domain"/>
    <property type="match status" value="1"/>
</dbReference>
<dbReference type="EMBL" id="BSNX01000041">
    <property type="protein sequence ID" value="GLQ73938.1"/>
    <property type="molecule type" value="Genomic_DNA"/>
</dbReference>
<dbReference type="PANTHER" id="PTHR44936">
    <property type="entry name" value="SENSOR PROTEIN CREC"/>
    <property type="match status" value="1"/>
</dbReference>
<evidence type="ECO:0000256" key="1">
    <source>
        <dbReference type="ARBA" id="ARBA00000085"/>
    </source>
</evidence>
<keyword evidence="12 15" id="KW-1133">Transmembrane helix</keyword>
<evidence type="ECO:0000256" key="5">
    <source>
        <dbReference type="ARBA" id="ARBA00022519"/>
    </source>
</evidence>
<organism evidence="18 19">
    <name type="scientific">Vibrio penaeicida</name>
    <dbReference type="NCBI Taxonomy" id="104609"/>
    <lineage>
        <taxon>Bacteria</taxon>
        <taxon>Pseudomonadati</taxon>
        <taxon>Pseudomonadota</taxon>
        <taxon>Gammaproteobacteria</taxon>
        <taxon>Vibrionales</taxon>
        <taxon>Vibrionaceae</taxon>
        <taxon>Vibrio</taxon>
    </lineage>
</organism>
<dbReference type="InterPro" id="IPR036097">
    <property type="entry name" value="HisK_dim/P_sf"/>
</dbReference>
<dbReference type="InterPro" id="IPR003594">
    <property type="entry name" value="HATPase_dom"/>
</dbReference>
<keyword evidence="19" id="KW-1185">Reference proteome</keyword>
<evidence type="ECO:0000256" key="14">
    <source>
        <dbReference type="ARBA" id="ARBA00023136"/>
    </source>
</evidence>
<keyword evidence="13" id="KW-0902">Two-component regulatory system</keyword>
<dbReference type="PROSITE" id="PS50109">
    <property type="entry name" value="HIS_KIN"/>
    <property type="match status" value="1"/>
</dbReference>
<keyword evidence="5" id="KW-0997">Cell inner membrane</keyword>
<dbReference type="GO" id="GO:0000155">
    <property type="term" value="F:phosphorelay sensor kinase activity"/>
    <property type="evidence" value="ECO:0007669"/>
    <property type="project" value="InterPro"/>
</dbReference>
<evidence type="ECO:0000256" key="9">
    <source>
        <dbReference type="ARBA" id="ARBA00022741"/>
    </source>
</evidence>
<evidence type="ECO:0000313" key="18">
    <source>
        <dbReference type="EMBL" id="GLQ73938.1"/>
    </source>
</evidence>